<organism evidence="1 2">
    <name type="scientific">Candidatus Nomurabacteria bacterium RIFOXYB1_FULL_39_16</name>
    <dbReference type="NCBI Taxonomy" id="1801803"/>
    <lineage>
        <taxon>Bacteria</taxon>
        <taxon>Candidatus Nomuraibacteriota</taxon>
    </lineage>
</organism>
<dbReference type="EMBL" id="MFWB01000001">
    <property type="protein sequence ID" value="OGJ10141.1"/>
    <property type="molecule type" value="Genomic_DNA"/>
</dbReference>
<name>A0A1F6YUS3_9BACT</name>
<protein>
    <submittedName>
        <fullName evidence="1">Uncharacterized protein</fullName>
    </submittedName>
</protein>
<reference evidence="1 2" key="1">
    <citation type="journal article" date="2016" name="Nat. Commun.">
        <title>Thousands of microbial genomes shed light on interconnected biogeochemical processes in an aquifer system.</title>
        <authorList>
            <person name="Anantharaman K."/>
            <person name="Brown C.T."/>
            <person name="Hug L.A."/>
            <person name="Sharon I."/>
            <person name="Castelle C.J."/>
            <person name="Probst A.J."/>
            <person name="Thomas B.C."/>
            <person name="Singh A."/>
            <person name="Wilkins M.J."/>
            <person name="Karaoz U."/>
            <person name="Brodie E.L."/>
            <person name="Williams K.H."/>
            <person name="Hubbard S.S."/>
            <person name="Banfield J.F."/>
        </authorList>
    </citation>
    <scope>NUCLEOTIDE SEQUENCE [LARGE SCALE GENOMIC DNA]</scope>
</reference>
<dbReference type="STRING" id="1801803.A2356_01340"/>
<gene>
    <name evidence="1" type="ORF">A2356_01340</name>
</gene>
<sequence>MMNYIREPSYYDDLYDLLTVQECLRAESLSALDSEPEGKLPEQKIKKIWQKVGNDLYLYYKKGERYQNKSKVIADWKLRDEQLQDIYDHTLVPRLPYCNLCNGILKVIDKNLIDYDDKKPHLEFMVECQNCNKKSEVNEDGSFRVRKPKRCIKCSSEVTTTYSRTKQVITTTYSCSACGYAESDTLDLSADDSEYKKRQAEDRVLLDKYRSKYCLSEKEGQDFVRDTLQIEISTKHFKELAEKKADPSYQVAQSIKKSSIVEIETLINKSLDHTGYTNLSLDKPEIDRYVIVPFTILESKIERSEWDSKHDLQKLLIKTLEPTNWRLMSAGISYRMGYLSGKLKAYETTDDLMKMVKQGKNLDETNENS</sequence>
<dbReference type="AlphaFoldDB" id="A0A1F6YUS3"/>
<proteinExistence type="predicted"/>
<evidence type="ECO:0000313" key="2">
    <source>
        <dbReference type="Proteomes" id="UP000177047"/>
    </source>
</evidence>
<evidence type="ECO:0000313" key="1">
    <source>
        <dbReference type="EMBL" id="OGJ10141.1"/>
    </source>
</evidence>
<dbReference type="Proteomes" id="UP000177047">
    <property type="component" value="Unassembled WGS sequence"/>
</dbReference>
<comment type="caution">
    <text evidence="1">The sequence shown here is derived from an EMBL/GenBank/DDBJ whole genome shotgun (WGS) entry which is preliminary data.</text>
</comment>
<accession>A0A1F6YUS3</accession>